<dbReference type="PANTHER" id="PTHR47723:SF19">
    <property type="entry name" value="POLYNUCLEOTIDYL TRANSFERASE, RIBONUCLEASE H-LIKE SUPERFAMILY PROTEIN"/>
    <property type="match status" value="1"/>
</dbReference>
<accession>A0ABD1TJ53</accession>
<dbReference type="InterPro" id="IPR044730">
    <property type="entry name" value="RNase_H-like_dom_plant"/>
</dbReference>
<dbReference type="InterPro" id="IPR012337">
    <property type="entry name" value="RNaseH-like_sf"/>
</dbReference>
<evidence type="ECO:0000313" key="3">
    <source>
        <dbReference type="Proteomes" id="UP001604336"/>
    </source>
</evidence>
<dbReference type="Proteomes" id="UP001604336">
    <property type="component" value="Unassembled WGS sequence"/>
</dbReference>
<dbReference type="InterPro" id="IPR002156">
    <property type="entry name" value="RNaseH_domain"/>
</dbReference>
<keyword evidence="3" id="KW-1185">Reference proteome</keyword>
<dbReference type="Pfam" id="PF13456">
    <property type="entry name" value="RVT_3"/>
    <property type="match status" value="1"/>
</dbReference>
<sequence>MNATRTIKRTHYLVESLLKARILIHAEKKTVTYQVAVTWMKPKDRLSKLNTDGELKSCDLATGNGVIQNNLGDVTWRLYDFYGTCSILEAELKAVATGLQLCWQNDIRKVWIEIDSSATMLLSIQQNKVPWDVQCILESIYQSVNKMEVQFFHM</sequence>
<dbReference type="AlphaFoldDB" id="A0ABD1TJ53"/>
<evidence type="ECO:0000313" key="2">
    <source>
        <dbReference type="EMBL" id="KAL2512648.1"/>
    </source>
</evidence>
<dbReference type="SUPFAM" id="SSF53098">
    <property type="entry name" value="Ribonuclease H-like"/>
    <property type="match status" value="1"/>
</dbReference>
<comment type="caution">
    <text evidence="2">The sequence shown here is derived from an EMBL/GenBank/DDBJ whole genome shotgun (WGS) entry which is preliminary data.</text>
</comment>
<protein>
    <submittedName>
        <fullName evidence="2">Ribonuclease h protein</fullName>
    </submittedName>
</protein>
<dbReference type="InterPro" id="IPR036397">
    <property type="entry name" value="RNaseH_sf"/>
</dbReference>
<dbReference type="EMBL" id="JBFOLK010000005">
    <property type="protein sequence ID" value="KAL2512648.1"/>
    <property type="molecule type" value="Genomic_DNA"/>
</dbReference>
<organism evidence="2 3">
    <name type="scientific">Abeliophyllum distichum</name>
    <dbReference type="NCBI Taxonomy" id="126358"/>
    <lineage>
        <taxon>Eukaryota</taxon>
        <taxon>Viridiplantae</taxon>
        <taxon>Streptophyta</taxon>
        <taxon>Embryophyta</taxon>
        <taxon>Tracheophyta</taxon>
        <taxon>Spermatophyta</taxon>
        <taxon>Magnoliopsida</taxon>
        <taxon>eudicotyledons</taxon>
        <taxon>Gunneridae</taxon>
        <taxon>Pentapetalae</taxon>
        <taxon>asterids</taxon>
        <taxon>lamiids</taxon>
        <taxon>Lamiales</taxon>
        <taxon>Oleaceae</taxon>
        <taxon>Forsythieae</taxon>
        <taxon>Abeliophyllum</taxon>
    </lineage>
</organism>
<dbReference type="InterPro" id="IPR053151">
    <property type="entry name" value="RNase_H-like"/>
</dbReference>
<dbReference type="CDD" id="cd06222">
    <property type="entry name" value="RNase_H_like"/>
    <property type="match status" value="1"/>
</dbReference>
<dbReference type="PANTHER" id="PTHR47723">
    <property type="entry name" value="OS05G0353850 PROTEIN"/>
    <property type="match status" value="1"/>
</dbReference>
<feature type="domain" description="RNase H type-1" evidence="1">
    <location>
        <begin position="50"/>
        <end position="127"/>
    </location>
</feature>
<gene>
    <name evidence="2" type="ORF">Adt_18248</name>
</gene>
<evidence type="ECO:0000259" key="1">
    <source>
        <dbReference type="Pfam" id="PF13456"/>
    </source>
</evidence>
<proteinExistence type="predicted"/>
<name>A0ABD1TJ53_9LAMI</name>
<dbReference type="Gene3D" id="3.30.420.10">
    <property type="entry name" value="Ribonuclease H-like superfamily/Ribonuclease H"/>
    <property type="match status" value="1"/>
</dbReference>
<reference evidence="3" key="1">
    <citation type="submission" date="2024-07" db="EMBL/GenBank/DDBJ databases">
        <title>Two chromosome-level genome assemblies of Korean endemic species Abeliophyllum distichum and Forsythia ovata (Oleaceae).</title>
        <authorList>
            <person name="Jang H."/>
        </authorList>
    </citation>
    <scope>NUCLEOTIDE SEQUENCE [LARGE SCALE GENOMIC DNA]</scope>
</reference>